<dbReference type="GO" id="GO:0004674">
    <property type="term" value="F:protein serine/threonine kinase activity"/>
    <property type="evidence" value="ECO:0007669"/>
    <property type="project" value="UniProtKB-KW"/>
</dbReference>
<name>A0A4C1TKD0_EUMVA</name>
<feature type="domain" description="Protein kinase" evidence="10">
    <location>
        <begin position="253"/>
        <end position="570"/>
    </location>
</feature>
<feature type="compositionally biased region" description="Basic and acidic residues" evidence="9">
    <location>
        <begin position="1"/>
        <end position="13"/>
    </location>
</feature>
<feature type="binding site" evidence="8">
    <location>
        <position position="283"/>
    </location>
    <ligand>
        <name>ATP</name>
        <dbReference type="ChEBI" id="CHEBI:30616"/>
    </ligand>
</feature>
<keyword evidence="12" id="KW-1185">Reference proteome</keyword>
<dbReference type="Gene3D" id="1.10.510.10">
    <property type="entry name" value="Transferase(Phosphotransferase) domain 1"/>
    <property type="match status" value="1"/>
</dbReference>
<feature type="region of interest" description="Disordered" evidence="9">
    <location>
        <begin position="1"/>
        <end position="45"/>
    </location>
</feature>
<keyword evidence="2" id="KW-0723">Serine/threonine-protein kinase</keyword>
<dbReference type="PROSITE" id="PS50011">
    <property type="entry name" value="PROTEIN_KINASE_DOM"/>
    <property type="match status" value="1"/>
</dbReference>
<evidence type="ECO:0000256" key="4">
    <source>
        <dbReference type="ARBA" id="ARBA00022741"/>
    </source>
</evidence>
<keyword evidence="3" id="KW-0808">Transferase</keyword>
<dbReference type="OrthoDB" id="3967at2759"/>
<dbReference type="PROSITE" id="PS00108">
    <property type="entry name" value="PROTEIN_KINASE_ST"/>
    <property type="match status" value="1"/>
</dbReference>
<evidence type="ECO:0000256" key="8">
    <source>
        <dbReference type="PROSITE-ProRule" id="PRU10141"/>
    </source>
</evidence>
<evidence type="ECO:0000256" key="3">
    <source>
        <dbReference type="ARBA" id="ARBA00022679"/>
    </source>
</evidence>
<dbReference type="InterPro" id="IPR011009">
    <property type="entry name" value="Kinase-like_dom_sf"/>
</dbReference>
<dbReference type="EC" id="2.7.11.1" evidence="1"/>
<dbReference type="InterPro" id="IPR050494">
    <property type="entry name" value="Ser_Thr_dual-spec_kinase"/>
</dbReference>
<dbReference type="InterPro" id="IPR017441">
    <property type="entry name" value="Protein_kinase_ATP_BS"/>
</dbReference>
<dbReference type="Pfam" id="PF00069">
    <property type="entry name" value="Pkinase"/>
    <property type="match status" value="1"/>
</dbReference>
<comment type="caution">
    <text evidence="11">The sequence shown here is derived from an EMBL/GenBank/DDBJ whole genome shotgun (WGS) entry which is preliminary data.</text>
</comment>
<keyword evidence="5" id="KW-0418">Kinase</keyword>
<evidence type="ECO:0000256" key="1">
    <source>
        <dbReference type="ARBA" id="ARBA00012513"/>
    </source>
</evidence>
<feature type="region of interest" description="Disordered" evidence="9">
    <location>
        <begin position="69"/>
        <end position="92"/>
    </location>
</feature>
<dbReference type="EMBL" id="BGZK01000060">
    <property type="protein sequence ID" value="GBP13897.1"/>
    <property type="molecule type" value="Genomic_DNA"/>
</dbReference>
<dbReference type="GO" id="GO:0005524">
    <property type="term" value="F:ATP binding"/>
    <property type="evidence" value="ECO:0007669"/>
    <property type="project" value="UniProtKB-UniRule"/>
</dbReference>
<proteinExistence type="inferred from homology"/>
<dbReference type="InterPro" id="IPR008271">
    <property type="entry name" value="Ser/Thr_kinase_AS"/>
</dbReference>
<reference evidence="11 12" key="1">
    <citation type="journal article" date="2019" name="Commun. Biol.">
        <title>The bagworm genome reveals a unique fibroin gene that provides high tensile strength.</title>
        <authorList>
            <person name="Kono N."/>
            <person name="Nakamura H."/>
            <person name="Ohtoshi R."/>
            <person name="Tomita M."/>
            <person name="Numata K."/>
            <person name="Arakawa K."/>
        </authorList>
    </citation>
    <scope>NUCLEOTIDE SEQUENCE [LARGE SCALE GENOMIC DNA]</scope>
</reference>
<gene>
    <name evidence="11" type="ORF">EVAR_10466_1</name>
</gene>
<evidence type="ECO:0000313" key="12">
    <source>
        <dbReference type="Proteomes" id="UP000299102"/>
    </source>
</evidence>
<dbReference type="Proteomes" id="UP000299102">
    <property type="component" value="Unassembled WGS sequence"/>
</dbReference>
<protein>
    <recommendedName>
        <fullName evidence="1">non-specific serine/threonine protein kinase</fullName>
        <ecNumber evidence="1">2.7.11.1</ecNumber>
    </recommendedName>
</protein>
<comment type="similarity">
    <text evidence="7">Belongs to the protein kinase superfamily. CMGC Ser/Thr protein kinase family.</text>
</comment>
<dbReference type="PROSITE" id="PS00107">
    <property type="entry name" value="PROTEIN_KINASE_ATP"/>
    <property type="match status" value="1"/>
</dbReference>
<dbReference type="SUPFAM" id="SSF56112">
    <property type="entry name" value="Protein kinase-like (PK-like)"/>
    <property type="match status" value="1"/>
</dbReference>
<keyword evidence="6 8" id="KW-0067">ATP-binding</keyword>
<dbReference type="SMART" id="SM00220">
    <property type="entry name" value="S_TKc"/>
    <property type="match status" value="1"/>
</dbReference>
<keyword evidence="4 8" id="KW-0547">Nucleotide-binding</keyword>
<accession>A0A4C1TKD0</accession>
<evidence type="ECO:0000256" key="5">
    <source>
        <dbReference type="ARBA" id="ARBA00022777"/>
    </source>
</evidence>
<evidence type="ECO:0000256" key="6">
    <source>
        <dbReference type="ARBA" id="ARBA00022840"/>
    </source>
</evidence>
<feature type="compositionally biased region" description="Basic and acidic residues" evidence="9">
    <location>
        <begin position="69"/>
        <end position="80"/>
    </location>
</feature>
<dbReference type="Gene3D" id="3.30.200.20">
    <property type="entry name" value="Phosphorylase Kinase, domain 1"/>
    <property type="match status" value="1"/>
</dbReference>
<dbReference type="STRING" id="151549.A0A4C1TKD0"/>
<evidence type="ECO:0000256" key="9">
    <source>
        <dbReference type="SAM" id="MobiDB-lite"/>
    </source>
</evidence>
<evidence type="ECO:0000313" key="11">
    <source>
        <dbReference type="EMBL" id="GBP13897.1"/>
    </source>
</evidence>
<evidence type="ECO:0000256" key="7">
    <source>
        <dbReference type="ARBA" id="ARBA00023596"/>
    </source>
</evidence>
<sequence length="617" mass="71305">MDKRYSRNTDVKYHRNHKKHCRDDKSSRNRRSKKDSIELEARTPPLPFEYKSSLADLLKERESIREQLSKIERSSTKSEKVSNVQMNIDKDKYDKYRKRHYEHRSQSDKRFDTKKCDNAKPLYSSHDNVTVTSDEDEENIIEERRKQRKLLLEKLNNNKPLTESESNLSMVSKEESLLWDAGPDIHKSVHNKECSSVPEKVTDMFSENDDFQCENPTGAVQEKKNDNGPIDDWNDAEGYYQVRIGELMNSNRFLIKSIVGQGVFANVVRAEDKQQGNQEVAIKISRCNDLMFKTGIREIELLKKINEADPHNKYHCIRFLDSFVNKGHLCLVLEPLSMDLRMVLKKFGKKCGINISALVTYSKQLLLALKLLKKLKILHADIKPDNILVNEKRNVIKLCDFGSASKADDNDLTPYLVSRFYRAPEIILGVPYDFGIDLWSTACTMYELATGRIMFTGNSNNSMLKCFMELKGKIPNKLIRKGKFKDQHFSQHLNFLYHKKDEITGREKVTEICKVNPTRDLQVELKKAYHGIAAVDEKKIVQLKDLLDKMTVVDSQQRLKTEDCLKHPFFESLRTDDSRTAQCLVDTAAGVVLPNQVCSNSFSPEPLHADELYHVEE</sequence>
<organism evidence="11 12">
    <name type="scientific">Eumeta variegata</name>
    <name type="common">Bagworm moth</name>
    <name type="synonym">Eumeta japonica</name>
    <dbReference type="NCBI Taxonomy" id="151549"/>
    <lineage>
        <taxon>Eukaryota</taxon>
        <taxon>Metazoa</taxon>
        <taxon>Ecdysozoa</taxon>
        <taxon>Arthropoda</taxon>
        <taxon>Hexapoda</taxon>
        <taxon>Insecta</taxon>
        <taxon>Pterygota</taxon>
        <taxon>Neoptera</taxon>
        <taxon>Endopterygota</taxon>
        <taxon>Lepidoptera</taxon>
        <taxon>Glossata</taxon>
        <taxon>Ditrysia</taxon>
        <taxon>Tineoidea</taxon>
        <taxon>Psychidae</taxon>
        <taxon>Oiketicinae</taxon>
        <taxon>Eumeta</taxon>
    </lineage>
</organism>
<evidence type="ECO:0000256" key="2">
    <source>
        <dbReference type="ARBA" id="ARBA00022527"/>
    </source>
</evidence>
<dbReference type="PANTHER" id="PTHR24058:SF103">
    <property type="entry name" value="SERINE_THREONINE-PROTEIN KINASE PRP4 HOMOLOG"/>
    <property type="match status" value="1"/>
</dbReference>
<dbReference type="FunFam" id="1.10.510.10:FF:000078">
    <property type="entry name" value="Serine/threonine-protein kinase PRP4 homolog"/>
    <property type="match status" value="1"/>
</dbReference>
<dbReference type="PANTHER" id="PTHR24058">
    <property type="entry name" value="DUAL SPECIFICITY PROTEIN KINASE"/>
    <property type="match status" value="1"/>
</dbReference>
<evidence type="ECO:0000259" key="10">
    <source>
        <dbReference type="PROSITE" id="PS50011"/>
    </source>
</evidence>
<dbReference type="AlphaFoldDB" id="A0A4C1TKD0"/>
<dbReference type="InterPro" id="IPR000719">
    <property type="entry name" value="Prot_kinase_dom"/>
</dbReference>